<protein>
    <recommendedName>
        <fullName evidence="3">F-box domain-containing protein</fullName>
    </recommendedName>
</protein>
<evidence type="ECO:0008006" key="3">
    <source>
        <dbReference type="Google" id="ProtNLM"/>
    </source>
</evidence>
<evidence type="ECO:0000313" key="1">
    <source>
        <dbReference type="EMBL" id="KAF0541553.1"/>
    </source>
</evidence>
<name>A0A8H4AXK5_GIGMA</name>
<dbReference type="OrthoDB" id="549243at2759"/>
<organism evidence="1 2">
    <name type="scientific">Gigaspora margarita</name>
    <dbReference type="NCBI Taxonomy" id="4874"/>
    <lineage>
        <taxon>Eukaryota</taxon>
        <taxon>Fungi</taxon>
        <taxon>Fungi incertae sedis</taxon>
        <taxon>Mucoromycota</taxon>
        <taxon>Glomeromycotina</taxon>
        <taxon>Glomeromycetes</taxon>
        <taxon>Diversisporales</taxon>
        <taxon>Gigasporaceae</taxon>
        <taxon>Gigaspora</taxon>
    </lineage>
</organism>
<dbReference type="Proteomes" id="UP000439903">
    <property type="component" value="Unassembled WGS sequence"/>
</dbReference>
<evidence type="ECO:0000313" key="2">
    <source>
        <dbReference type="Proteomes" id="UP000439903"/>
    </source>
</evidence>
<dbReference type="EMBL" id="WTPW01000151">
    <property type="protein sequence ID" value="KAF0541553.1"/>
    <property type="molecule type" value="Genomic_DNA"/>
</dbReference>
<dbReference type="InterPro" id="IPR032675">
    <property type="entry name" value="LRR_dom_sf"/>
</dbReference>
<comment type="caution">
    <text evidence="1">The sequence shown here is derived from an EMBL/GenBank/DDBJ whole genome shotgun (WGS) entry which is preliminary data.</text>
</comment>
<proteinExistence type="predicted"/>
<sequence length="499" mass="57658">MASKILMGDILELVENILNNLNNEIYSLHSCALVSRNWCKLSIPLLWQNPFSIDQSSSFISQYFSSLDENEKIILNEYGINIKFPNTLFNYAKFLKVLDLSKLEDKIRNWIDLQQVSMNKSLKCHIINLLFKLFVESGTILHKLDLYFYNYELKPEISYSLERNNQFFSQLHDLSLGGTILDFNIKSATTLLEILAKNTTSISVLNFEGFDFGSDSYSNSEPQLFHAFISIIKSQKQLRHFTVFGGNEFPIKFIISALESQKQSLQEVSMDYCTCTEEFNVLKDCKNLKILRISDCEHVKRLELSVNTLDITNFMIYSSNLVPILKNSGSLLQRLRLRADEDSIREESVLIETLASFCPNITYLNIAPIKFSAQLVDLIGNLQKLQSLTLGNEYMLEDEILFTQFAKTLPPTLQYLDLTYPTFTPYIHVLLNNSHARLKYLLINRFENKETIKALIEFCKRKRTLKYIGVNPRYLIDDIKKEVEGYVSLVPLGRIFVNC</sequence>
<dbReference type="SUPFAM" id="SSF52047">
    <property type="entry name" value="RNI-like"/>
    <property type="match status" value="1"/>
</dbReference>
<dbReference type="Gene3D" id="3.80.10.10">
    <property type="entry name" value="Ribonuclease Inhibitor"/>
    <property type="match status" value="2"/>
</dbReference>
<accession>A0A8H4AXK5</accession>
<reference evidence="1 2" key="1">
    <citation type="journal article" date="2019" name="Environ. Microbiol.">
        <title>At the nexus of three kingdoms: the genome of the mycorrhizal fungus Gigaspora margarita provides insights into plant, endobacterial and fungal interactions.</title>
        <authorList>
            <person name="Venice F."/>
            <person name="Ghignone S."/>
            <person name="Salvioli di Fossalunga A."/>
            <person name="Amselem J."/>
            <person name="Novero M."/>
            <person name="Xianan X."/>
            <person name="Sedzielewska Toro K."/>
            <person name="Morin E."/>
            <person name="Lipzen A."/>
            <person name="Grigoriev I.V."/>
            <person name="Henrissat B."/>
            <person name="Martin F.M."/>
            <person name="Bonfante P."/>
        </authorList>
    </citation>
    <scope>NUCLEOTIDE SEQUENCE [LARGE SCALE GENOMIC DNA]</scope>
    <source>
        <strain evidence="1 2">BEG34</strain>
    </source>
</reference>
<gene>
    <name evidence="1" type="ORF">F8M41_005324</name>
</gene>
<dbReference type="AlphaFoldDB" id="A0A8H4AXK5"/>
<keyword evidence="2" id="KW-1185">Reference proteome</keyword>